<reference evidence="3" key="1">
    <citation type="submission" date="2021-02" db="EMBL/GenBank/DDBJ databases">
        <title>Taxonomy, biology and ecology of Rhodococcus bacteria occurring in California pistachio and other woody hosts as revealed by genome sequence analyses.</title>
        <authorList>
            <person name="Riely B."/>
            <person name="Gai Y."/>
        </authorList>
    </citation>
    <scope>NUCLEOTIDE SEQUENCE</scope>
    <source>
        <strain evidence="3">BP-295</strain>
    </source>
</reference>
<dbReference type="InterPro" id="IPR003010">
    <property type="entry name" value="C-N_Hydrolase"/>
</dbReference>
<proteinExistence type="inferred from homology"/>
<name>A0AAW4G8U3_GORRU</name>
<evidence type="ECO:0000313" key="4">
    <source>
        <dbReference type="Proteomes" id="UP001195196"/>
    </source>
</evidence>
<evidence type="ECO:0000313" key="3">
    <source>
        <dbReference type="EMBL" id="MBM7279505.1"/>
    </source>
</evidence>
<dbReference type="Proteomes" id="UP001195196">
    <property type="component" value="Unassembled WGS sequence"/>
</dbReference>
<comment type="caution">
    <text evidence="3">The sequence shown here is derived from an EMBL/GenBank/DDBJ whole genome shotgun (WGS) entry which is preliminary data.</text>
</comment>
<accession>A0AAW4G8U3</accession>
<dbReference type="RefSeq" id="WP_182374211.1">
    <property type="nucleotide sequence ID" value="NZ_CP059694.1"/>
</dbReference>
<dbReference type="InterPro" id="IPR036526">
    <property type="entry name" value="C-N_Hydrolase_sf"/>
</dbReference>
<dbReference type="PANTHER" id="PTHR23088">
    <property type="entry name" value="NITRILASE-RELATED"/>
    <property type="match status" value="1"/>
</dbReference>
<dbReference type="AlphaFoldDB" id="A0AAW4G8U3"/>
<organism evidence="3 4">
    <name type="scientific">Gordonia rubripertincta</name>
    <name type="common">Rhodococcus corallinus</name>
    <dbReference type="NCBI Taxonomy" id="36822"/>
    <lineage>
        <taxon>Bacteria</taxon>
        <taxon>Bacillati</taxon>
        <taxon>Actinomycetota</taxon>
        <taxon>Actinomycetes</taxon>
        <taxon>Mycobacteriales</taxon>
        <taxon>Gordoniaceae</taxon>
        <taxon>Gordonia</taxon>
    </lineage>
</organism>
<dbReference type="SUPFAM" id="SSF56317">
    <property type="entry name" value="Carbon-nitrogen hydrolase"/>
    <property type="match status" value="1"/>
</dbReference>
<evidence type="ECO:0000259" key="2">
    <source>
        <dbReference type="PROSITE" id="PS50263"/>
    </source>
</evidence>
<dbReference type="EMBL" id="JAFFGU010000009">
    <property type="protein sequence ID" value="MBM7279505.1"/>
    <property type="molecule type" value="Genomic_DNA"/>
</dbReference>
<dbReference type="PANTHER" id="PTHR23088:SF27">
    <property type="entry name" value="DEAMINATED GLUTATHIONE AMIDASE"/>
    <property type="match status" value="1"/>
</dbReference>
<comment type="similarity">
    <text evidence="1">Belongs to the carbon-nitrogen hydrolase superfamily. NIT1/NIT2 family.</text>
</comment>
<sequence>MTETTGRSLKVGLTQWHATTDVDANLAVAVSLVEQAADGGAALVVLPENGLMLGSNVQMRAAAFTEDGPAIAALAEVAARRGVSVIVGGMKNQTADGVVNSAIVIDSDGTVAGRYDKLHLFDANIGGQSFEASSVEKPGSELAVLDIDGVRVGLTICYDVRFPELFRALALAGAEVLLVPAAFVQSTGEAHWHTLLRARAIENLAYVVAPATVRSPSPEYTDAFPTYGHALAVSPWGEVMADLGESPAAVEVVTLDLDAVEAARAKLSVLRGVRGPQIYGSEPKVISVTSRTAGVNA</sequence>
<dbReference type="GO" id="GO:0016787">
    <property type="term" value="F:hydrolase activity"/>
    <property type="evidence" value="ECO:0007669"/>
    <property type="project" value="UniProtKB-KW"/>
</dbReference>
<keyword evidence="3" id="KW-0378">Hydrolase</keyword>
<dbReference type="InterPro" id="IPR001110">
    <property type="entry name" value="UPF0012_CS"/>
</dbReference>
<feature type="domain" description="CN hydrolase" evidence="2">
    <location>
        <begin position="9"/>
        <end position="257"/>
    </location>
</feature>
<dbReference type="Pfam" id="PF00795">
    <property type="entry name" value="CN_hydrolase"/>
    <property type="match status" value="1"/>
</dbReference>
<evidence type="ECO:0000256" key="1">
    <source>
        <dbReference type="ARBA" id="ARBA00010613"/>
    </source>
</evidence>
<dbReference type="PROSITE" id="PS01227">
    <property type="entry name" value="UPF0012"/>
    <property type="match status" value="1"/>
</dbReference>
<dbReference type="PROSITE" id="PS50263">
    <property type="entry name" value="CN_HYDROLASE"/>
    <property type="match status" value="1"/>
</dbReference>
<gene>
    <name evidence="3" type="ORF">JTZ10_17305</name>
</gene>
<protein>
    <submittedName>
        <fullName evidence="3">Carbon-nitrogen hydrolase</fullName>
    </submittedName>
</protein>
<dbReference type="Gene3D" id="3.60.110.10">
    <property type="entry name" value="Carbon-nitrogen hydrolase"/>
    <property type="match status" value="1"/>
</dbReference>